<feature type="transmembrane region" description="Helical" evidence="4">
    <location>
        <begin position="276"/>
        <end position="295"/>
    </location>
</feature>
<keyword evidence="4" id="KW-0472">Membrane</keyword>
<sequence>MKPSDMARALAPEERTSEGDALSSTLYPWRFLGMGLLIAWLCCTHVVSIFPGDVDAEARGLRTVFDTGMRFGDIATFLVLALAASRIGPLGKRMATSAAFVVLTSIGTACIGLWLIPSQASETVIAAASFATAIGGAFLFCLWAEIYCQMGSMRTIVYGALSCIVAAIASFVIGTMAAPYAIIATALLPILSLICIALSLSTVPAEPTRLANTRFPLPWKLFGLMAIAGLLSGLVGSLLSNADGTGAIHRVAATGLSGVVILVMVFLRRERCDVRFLAKIGLPICIIALATVPFAGSSWAYAISFLIKLAYVWFTLFVLLMLANIAYRFEVPSLRLFAIARAVSEGAIFLGVSARRWVQQTELLSNDAFLYAVAIAGIVLLLICTLIWMSERSVNADWGASGISIESSVHVPGPREQLIVRCEKLALEHGLTERETEILELIAQGKSRVEIEQALFLSQNTVKTHARHLYAKLGVHSKEGVYELVNG</sequence>
<keyword evidence="3" id="KW-0804">Transcription</keyword>
<evidence type="ECO:0000313" key="6">
    <source>
        <dbReference type="EMBL" id="MEQ3362964.1"/>
    </source>
</evidence>
<dbReference type="PROSITE" id="PS50043">
    <property type="entry name" value="HTH_LUXR_2"/>
    <property type="match status" value="1"/>
</dbReference>
<dbReference type="InterPro" id="IPR000792">
    <property type="entry name" value="Tscrpt_reg_LuxR_C"/>
</dbReference>
<evidence type="ECO:0000256" key="2">
    <source>
        <dbReference type="ARBA" id="ARBA00023125"/>
    </source>
</evidence>
<dbReference type="Pfam" id="PF00196">
    <property type="entry name" value="GerE"/>
    <property type="match status" value="1"/>
</dbReference>
<organism evidence="6 7">
    <name type="scientific">Raoultibacter massiliensis</name>
    <dbReference type="NCBI Taxonomy" id="1852371"/>
    <lineage>
        <taxon>Bacteria</taxon>
        <taxon>Bacillati</taxon>
        <taxon>Actinomycetota</taxon>
        <taxon>Coriobacteriia</taxon>
        <taxon>Eggerthellales</taxon>
        <taxon>Eggerthellaceae</taxon>
        <taxon>Raoultibacter</taxon>
    </lineage>
</organism>
<dbReference type="RefSeq" id="WP_102375768.1">
    <property type="nucleotide sequence ID" value="NZ_JBBNOP010000006.1"/>
</dbReference>
<dbReference type="InterPro" id="IPR036388">
    <property type="entry name" value="WH-like_DNA-bd_sf"/>
</dbReference>
<dbReference type="InterPro" id="IPR016032">
    <property type="entry name" value="Sig_transdc_resp-reg_C-effctor"/>
</dbReference>
<keyword evidence="7" id="KW-1185">Reference proteome</keyword>
<evidence type="ECO:0000256" key="4">
    <source>
        <dbReference type="SAM" id="Phobius"/>
    </source>
</evidence>
<feature type="transmembrane region" description="Helical" evidence="4">
    <location>
        <begin position="334"/>
        <end position="357"/>
    </location>
</feature>
<dbReference type="Gene3D" id="1.10.10.10">
    <property type="entry name" value="Winged helix-like DNA-binding domain superfamily/Winged helix DNA-binding domain"/>
    <property type="match status" value="1"/>
</dbReference>
<reference evidence="6 7" key="1">
    <citation type="submission" date="2024-04" db="EMBL/GenBank/DDBJ databases">
        <title>Human intestinal bacterial collection.</title>
        <authorList>
            <person name="Pauvert C."/>
            <person name="Hitch T.C.A."/>
            <person name="Clavel T."/>
        </authorList>
    </citation>
    <scope>NUCLEOTIDE SEQUENCE [LARGE SCALE GENOMIC DNA]</scope>
    <source>
        <strain evidence="6 7">CLA-KB-H42</strain>
    </source>
</reference>
<proteinExistence type="predicted"/>
<dbReference type="SMART" id="SM00421">
    <property type="entry name" value="HTH_LUXR"/>
    <property type="match status" value="1"/>
</dbReference>
<feature type="transmembrane region" description="Helical" evidence="4">
    <location>
        <begin position="95"/>
        <end position="117"/>
    </location>
</feature>
<evidence type="ECO:0000256" key="1">
    <source>
        <dbReference type="ARBA" id="ARBA00023015"/>
    </source>
</evidence>
<dbReference type="PRINTS" id="PR00038">
    <property type="entry name" value="HTHLUXR"/>
</dbReference>
<feature type="transmembrane region" description="Helical" evidence="4">
    <location>
        <begin position="31"/>
        <end position="50"/>
    </location>
</feature>
<dbReference type="PANTHER" id="PTHR44688:SF16">
    <property type="entry name" value="DNA-BINDING TRANSCRIPTIONAL ACTIVATOR DEVR_DOSR"/>
    <property type="match status" value="1"/>
</dbReference>
<evidence type="ECO:0000259" key="5">
    <source>
        <dbReference type="PROSITE" id="PS50043"/>
    </source>
</evidence>
<dbReference type="CDD" id="cd06170">
    <property type="entry name" value="LuxR_C_like"/>
    <property type="match status" value="1"/>
</dbReference>
<comment type="caution">
    <text evidence="6">The sequence shown here is derived from an EMBL/GenBank/DDBJ whole genome shotgun (WGS) entry which is preliminary data.</text>
</comment>
<feature type="transmembrane region" description="Helical" evidence="4">
    <location>
        <begin position="369"/>
        <end position="389"/>
    </location>
</feature>
<feature type="transmembrane region" description="Helical" evidence="4">
    <location>
        <begin position="70"/>
        <end position="88"/>
    </location>
</feature>
<dbReference type="PANTHER" id="PTHR44688">
    <property type="entry name" value="DNA-BINDING TRANSCRIPTIONAL ACTIVATOR DEVR_DOSR"/>
    <property type="match status" value="1"/>
</dbReference>
<keyword evidence="4" id="KW-0812">Transmembrane</keyword>
<dbReference type="EMBL" id="JBBNOP010000006">
    <property type="protein sequence ID" value="MEQ3362964.1"/>
    <property type="molecule type" value="Genomic_DNA"/>
</dbReference>
<accession>A0ABV1JD16</accession>
<name>A0ABV1JD16_9ACTN</name>
<feature type="transmembrane region" description="Helical" evidence="4">
    <location>
        <begin position="221"/>
        <end position="241"/>
    </location>
</feature>
<feature type="transmembrane region" description="Helical" evidence="4">
    <location>
        <begin position="180"/>
        <end position="200"/>
    </location>
</feature>
<feature type="transmembrane region" description="Helical" evidence="4">
    <location>
        <begin position="301"/>
        <end position="322"/>
    </location>
</feature>
<protein>
    <submittedName>
        <fullName evidence="6">Helix-turn-helix transcriptional regulator</fullName>
    </submittedName>
</protein>
<feature type="transmembrane region" description="Helical" evidence="4">
    <location>
        <begin position="156"/>
        <end position="174"/>
    </location>
</feature>
<dbReference type="Proteomes" id="UP001487305">
    <property type="component" value="Unassembled WGS sequence"/>
</dbReference>
<keyword evidence="1" id="KW-0805">Transcription regulation</keyword>
<evidence type="ECO:0000313" key="7">
    <source>
        <dbReference type="Proteomes" id="UP001487305"/>
    </source>
</evidence>
<dbReference type="SUPFAM" id="SSF46894">
    <property type="entry name" value="C-terminal effector domain of the bipartite response regulators"/>
    <property type="match status" value="1"/>
</dbReference>
<gene>
    <name evidence="6" type="ORF">AAA083_08240</name>
</gene>
<feature type="domain" description="HTH luxR-type" evidence="5">
    <location>
        <begin position="424"/>
        <end position="487"/>
    </location>
</feature>
<keyword evidence="4" id="KW-1133">Transmembrane helix</keyword>
<evidence type="ECO:0000256" key="3">
    <source>
        <dbReference type="ARBA" id="ARBA00023163"/>
    </source>
</evidence>
<feature type="transmembrane region" description="Helical" evidence="4">
    <location>
        <begin position="123"/>
        <end position="144"/>
    </location>
</feature>
<feature type="transmembrane region" description="Helical" evidence="4">
    <location>
        <begin position="247"/>
        <end position="267"/>
    </location>
</feature>
<keyword evidence="2" id="KW-0238">DNA-binding</keyword>